<reference evidence="1" key="1">
    <citation type="submission" date="2020-10" db="EMBL/GenBank/DDBJ databases">
        <title>Connecting structure to function with the recovery of over 1000 high-quality activated sludge metagenome-assembled genomes encoding full-length rRNA genes using long-read sequencing.</title>
        <authorList>
            <person name="Singleton C.M."/>
            <person name="Petriglieri F."/>
            <person name="Kristensen J.M."/>
            <person name="Kirkegaard R.H."/>
            <person name="Michaelsen T.Y."/>
            <person name="Andersen M.H."/>
            <person name="Karst S.M."/>
            <person name="Dueholm M.S."/>
            <person name="Nielsen P.H."/>
            <person name="Albertsen M."/>
        </authorList>
    </citation>
    <scope>NUCLEOTIDE SEQUENCE</scope>
    <source>
        <strain evidence="1">OdNE_18-Q3-R46-58_BAT3C.305</strain>
    </source>
</reference>
<protein>
    <submittedName>
        <fullName evidence="1">DUF2789 domain-containing protein</fullName>
    </submittedName>
</protein>
<evidence type="ECO:0000313" key="1">
    <source>
        <dbReference type="EMBL" id="MBK8888935.1"/>
    </source>
</evidence>
<gene>
    <name evidence="1" type="ORF">IPN75_00450</name>
</gene>
<organism evidence="1 2">
    <name type="scientific">Candidatus Dechloromonas phosphorivorans</name>
    <dbReference type="NCBI Taxonomy" id="2899244"/>
    <lineage>
        <taxon>Bacteria</taxon>
        <taxon>Pseudomonadati</taxon>
        <taxon>Pseudomonadota</taxon>
        <taxon>Betaproteobacteria</taxon>
        <taxon>Rhodocyclales</taxon>
        <taxon>Azonexaceae</taxon>
        <taxon>Dechloromonas</taxon>
    </lineage>
</organism>
<dbReference type="Gene3D" id="1.10.10.1130">
    <property type="entry name" value="Uncharacterised protein PF10982, DUF2789"/>
    <property type="match status" value="1"/>
</dbReference>
<dbReference type="InterPro" id="IPR038086">
    <property type="entry name" value="DUF2789_sf"/>
</dbReference>
<sequence length="79" mass="8783">METPVHSLTALFAQLGQPNDEASIAQFIESHRPLAGHVMLHEAAFWTPSQASFLCEAIRDDADWAEVADELNAELRARH</sequence>
<dbReference type="EMBL" id="JADKBR010000001">
    <property type="protein sequence ID" value="MBK8888935.1"/>
    <property type="molecule type" value="Genomic_DNA"/>
</dbReference>
<proteinExistence type="predicted"/>
<dbReference type="InterPro" id="IPR021250">
    <property type="entry name" value="DUF2789"/>
</dbReference>
<evidence type="ECO:0000313" key="2">
    <source>
        <dbReference type="Proteomes" id="UP000808146"/>
    </source>
</evidence>
<dbReference type="AlphaFoldDB" id="A0A9D7QLI3"/>
<name>A0A9D7QLI3_9RHOO</name>
<dbReference type="Pfam" id="PF10982">
    <property type="entry name" value="DUF2789"/>
    <property type="match status" value="1"/>
</dbReference>
<comment type="caution">
    <text evidence="1">The sequence shown here is derived from an EMBL/GenBank/DDBJ whole genome shotgun (WGS) entry which is preliminary data.</text>
</comment>
<accession>A0A9D7QLI3</accession>
<dbReference type="Proteomes" id="UP000808146">
    <property type="component" value="Unassembled WGS sequence"/>
</dbReference>